<dbReference type="InterPro" id="IPR000415">
    <property type="entry name" value="Nitroreductase-like"/>
</dbReference>
<comment type="cofactor">
    <cofactor evidence="1">
        <name>FMN</name>
        <dbReference type="ChEBI" id="CHEBI:58210"/>
    </cofactor>
</comment>
<evidence type="ECO:0000256" key="3">
    <source>
        <dbReference type="ARBA" id="ARBA00022630"/>
    </source>
</evidence>
<dbReference type="EMBL" id="CM001436">
    <property type="protein sequence ID" value="EHQ36425.1"/>
    <property type="molecule type" value="Genomic_DNA"/>
</dbReference>
<name>H1Z2M2_9EURY</name>
<dbReference type="InterPro" id="IPR017900">
    <property type="entry name" value="4Fe4S_Fe_S_CS"/>
</dbReference>
<protein>
    <submittedName>
        <fullName evidence="7">Nitroreductase</fullName>
    </submittedName>
</protein>
<dbReference type="PANTHER" id="PTHR43673">
    <property type="entry name" value="NAD(P)H NITROREDUCTASE YDGI-RELATED"/>
    <property type="match status" value="1"/>
</dbReference>
<dbReference type="InterPro" id="IPR017896">
    <property type="entry name" value="4Fe4S_Fe-S-bd"/>
</dbReference>
<evidence type="ECO:0000256" key="2">
    <source>
        <dbReference type="ARBA" id="ARBA00007118"/>
    </source>
</evidence>
<organism evidence="7 8">
    <name type="scientific">Methanoplanus limicola DSM 2279</name>
    <dbReference type="NCBI Taxonomy" id="937775"/>
    <lineage>
        <taxon>Archaea</taxon>
        <taxon>Methanobacteriati</taxon>
        <taxon>Methanobacteriota</taxon>
        <taxon>Stenosarchaea group</taxon>
        <taxon>Methanomicrobia</taxon>
        <taxon>Methanomicrobiales</taxon>
        <taxon>Methanomicrobiaceae</taxon>
        <taxon>Methanoplanus</taxon>
    </lineage>
</organism>
<keyword evidence="5" id="KW-0560">Oxidoreductase</keyword>
<dbReference type="Gene3D" id="3.40.109.10">
    <property type="entry name" value="NADH Oxidase"/>
    <property type="match status" value="1"/>
</dbReference>
<evidence type="ECO:0000256" key="5">
    <source>
        <dbReference type="ARBA" id="ARBA00023002"/>
    </source>
</evidence>
<keyword evidence="8" id="KW-1185">Reference proteome</keyword>
<comment type="similarity">
    <text evidence="2">Belongs to the nitroreductase family.</text>
</comment>
<dbReference type="OrthoDB" id="51316at2157"/>
<dbReference type="Pfam" id="PF12838">
    <property type="entry name" value="Fer4_7"/>
    <property type="match status" value="1"/>
</dbReference>
<keyword evidence="3" id="KW-0285">Flavoprotein</keyword>
<dbReference type="PROSITE" id="PS00198">
    <property type="entry name" value="4FE4S_FER_1"/>
    <property type="match status" value="2"/>
</dbReference>
<feature type="domain" description="4Fe-4S ferredoxin-type" evidence="6">
    <location>
        <begin position="1"/>
        <end position="30"/>
    </location>
</feature>
<dbReference type="Proteomes" id="UP000005741">
    <property type="component" value="Chromosome"/>
</dbReference>
<dbReference type="RefSeq" id="WP_004078683.1">
    <property type="nucleotide sequence ID" value="NZ_CM001436.1"/>
</dbReference>
<dbReference type="InParanoid" id="H1Z2M2"/>
<dbReference type="Gene3D" id="3.30.70.20">
    <property type="match status" value="1"/>
</dbReference>
<dbReference type="CDD" id="cd02143">
    <property type="entry name" value="nitroreductase_FeS-like"/>
    <property type="match status" value="1"/>
</dbReference>
<dbReference type="Pfam" id="PF00881">
    <property type="entry name" value="Nitroreductase"/>
    <property type="match status" value="1"/>
</dbReference>
<dbReference type="STRING" id="937775.Metlim_2374"/>
<evidence type="ECO:0000313" key="7">
    <source>
        <dbReference type="EMBL" id="EHQ36425.1"/>
    </source>
</evidence>
<evidence type="ECO:0000259" key="6">
    <source>
        <dbReference type="PROSITE" id="PS51379"/>
    </source>
</evidence>
<dbReference type="PROSITE" id="PS51379">
    <property type="entry name" value="4FE4S_FER_2"/>
    <property type="match status" value="2"/>
</dbReference>
<reference evidence="7 8" key="1">
    <citation type="submission" date="2011-10" db="EMBL/GenBank/DDBJ databases">
        <title>The Improved High-Quality Draft genome of Methanoplanus limicola DSM 2279.</title>
        <authorList>
            <consortium name="US DOE Joint Genome Institute (JGI-PGF)"/>
            <person name="Lucas S."/>
            <person name="Copeland A."/>
            <person name="Lapidus A."/>
            <person name="Glavina del Rio T."/>
            <person name="Dalin E."/>
            <person name="Tice H."/>
            <person name="Bruce D."/>
            <person name="Goodwin L."/>
            <person name="Pitluck S."/>
            <person name="Peters L."/>
            <person name="Mikhailova N."/>
            <person name="Lu M."/>
            <person name="Kyrpides N."/>
            <person name="Mavromatis K."/>
            <person name="Ivanova N."/>
            <person name="Markowitz V."/>
            <person name="Cheng J.-F."/>
            <person name="Hugenholtz P."/>
            <person name="Woyke T."/>
            <person name="Wu D."/>
            <person name="Wirth R."/>
            <person name="Brambilla E.-M."/>
            <person name="Klenk H.-P."/>
            <person name="Eisen J.A."/>
        </authorList>
    </citation>
    <scope>NUCLEOTIDE SEQUENCE [LARGE SCALE GENOMIC DNA]</scope>
    <source>
        <strain evidence="7 8">DSM 2279</strain>
    </source>
</reference>
<dbReference type="PANTHER" id="PTHR43673:SF2">
    <property type="entry name" value="NITROREDUCTASE"/>
    <property type="match status" value="1"/>
</dbReference>
<gene>
    <name evidence="7" type="ORF">Metlim_2374</name>
</gene>
<evidence type="ECO:0000313" key="8">
    <source>
        <dbReference type="Proteomes" id="UP000005741"/>
    </source>
</evidence>
<evidence type="ECO:0000256" key="1">
    <source>
        <dbReference type="ARBA" id="ARBA00001917"/>
    </source>
</evidence>
<feature type="domain" description="4Fe-4S ferredoxin-type" evidence="6">
    <location>
        <begin position="34"/>
        <end position="63"/>
    </location>
</feature>
<dbReference type="GO" id="GO:0016491">
    <property type="term" value="F:oxidoreductase activity"/>
    <property type="evidence" value="ECO:0007669"/>
    <property type="project" value="UniProtKB-KW"/>
</dbReference>
<dbReference type="SUPFAM" id="SSF55469">
    <property type="entry name" value="FMN-dependent nitroreductase-like"/>
    <property type="match status" value="1"/>
</dbReference>
<dbReference type="InterPro" id="IPR029479">
    <property type="entry name" value="Nitroreductase"/>
</dbReference>
<dbReference type="HOGENOM" id="CLU_070764_2_0_2"/>
<proteinExistence type="inferred from homology"/>
<sequence>MSVILDPEKCNNCGICADVCPVSCIAVDKDTYPYIPEGFEETCTSCGQCEAFCPKGAIICDSGGKYSPYTNIDAPDITAGQLHRFLLNRRPFRNYKKKNVDRETIEKILDTARYAPSAGNEQPVKWIIVTGEEAISEIVEKAIEAMEKAVKKDPESEYAAILRPIKAAYLRGEDLICKSVPHIVIASIPEESPYYDIDSVIALSWFELAAYSHGVGTCWCGLLQTLSNCYEPLRKALAVPDGYKSGCVMMFGYGKYRVRHIPPREMADVKWLGEIQE</sequence>
<evidence type="ECO:0000256" key="4">
    <source>
        <dbReference type="ARBA" id="ARBA00022643"/>
    </source>
</evidence>
<dbReference type="SUPFAM" id="SSF54862">
    <property type="entry name" value="4Fe-4S ferredoxins"/>
    <property type="match status" value="1"/>
</dbReference>
<keyword evidence="4" id="KW-0288">FMN</keyword>
<accession>H1Z2M2</accession>
<dbReference type="AlphaFoldDB" id="H1Z2M2"/>